<dbReference type="GO" id="GO:0003700">
    <property type="term" value="F:DNA-binding transcription factor activity"/>
    <property type="evidence" value="ECO:0007669"/>
    <property type="project" value="InterPro"/>
</dbReference>
<dbReference type="NCBIfam" id="TIGR03298">
    <property type="entry name" value="argP"/>
    <property type="match status" value="1"/>
</dbReference>
<dbReference type="InterPro" id="IPR036390">
    <property type="entry name" value="WH_DNA-bd_sf"/>
</dbReference>
<dbReference type="InterPro" id="IPR036388">
    <property type="entry name" value="WH-like_DNA-bd_sf"/>
</dbReference>
<dbReference type="SUPFAM" id="SSF46785">
    <property type="entry name" value="Winged helix' DNA-binding domain"/>
    <property type="match status" value="1"/>
</dbReference>
<dbReference type="eggNOG" id="COG0583">
    <property type="taxonomic scope" value="Bacteria"/>
</dbReference>
<proteinExistence type="inferred from homology"/>
<reference evidence="6 7" key="1">
    <citation type="submission" date="2011-11" db="EMBL/GenBank/DDBJ databases">
        <title>Complete sequence of Spirochaeta sp. grapes.</title>
        <authorList>
            <consortium name="US DOE Joint Genome Institute"/>
            <person name="Lucas S."/>
            <person name="Han J."/>
            <person name="Lapidus A."/>
            <person name="Cheng J.-F."/>
            <person name="Goodwin L."/>
            <person name="Pitluck S."/>
            <person name="Peters L."/>
            <person name="Ovchinnikova G."/>
            <person name="Munk A.C."/>
            <person name="Detter J.C."/>
            <person name="Han C."/>
            <person name="Tapia R."/>
            <person name="Land M."/>
            <person name="Hauser L."/>
            <person name="Kyrpides N."/>
            <person name="Ivanova N."/>
            <person name="Pagani I."/>
            <person name="Ritalahtilisa K."/>
            <person name="Loeffler F."/>
            <person name="Woyke T."/>
        </authorList>
    </citation>
    <scope>NUCLEOTIDE SEQUENCE [LARGE SCALE GENOMIC DNA]</scope>
    <source>
        <strain evidence="7">ATCC BAA-1885 / DSM 22778 / Grapes</strain>
    </source>
</reference>
<evidence type="ECO:0000259" key="5">
    <source>
        <dbReference type="PROSITE" id="PS50931"/>
    </source>
</evidence>
<dbReference type="Gene3D" id="1.10.10.10">
    <property type="entry name" value="Winged helix-like DNA-binding domain superfamily/Winged helix DNA-binding domain"/>
    <property type="match status" value="1"/>
</dbReference>
<evidence type="ECO:0000313" key="7">
    <source>
        <dbReference type="Proteomes" id="UP000005632"/>
    </source>
</evidence>
<dbReference type="AlphaFoldDB" id="G8QX73"/>
<organism evidence="6 7">
    <name type="scientific">Sphaerochaeta pleomorpha (strain ATCC BAA-1885 / DSM 22778 / Grapes)</name>
    <dbReference type="NCBI Taxonomy" id="158190"/>
    <lineage>
        <taxon>Bacteria</taxon>
        <taxon>Pseudomonadati</taxon>
        <taxon>Spirochaetota</taxon>
        <taxon>Spirochaetia</taxon>
        <taxon>Spirochaetales</taxon>
        <taxon>Sphaerochaetaceae</taxon>
        <taxon>Sphaerochaeta</taxon>
    </lineage>
</organism>
<dbReference type="Pfam" id="PF00126">
    <property type="entry name" value="HTH_1"/>
    <property type="match status" value="1"/>
</dbReference>
<evidence type="ECO:0000256" key="3">
    <source>
        <dbReference type="ARBA" id="ARBA00023125"/>
    </source>
</evidence>
<feature type="domain" description="HTH lysR-type" evidence="5">
    <location>
        <begin position="2"/>
        <end position="56"/>
    </location>
</feature>
<dbReference type="NCBIfam" id="NF002964">
    <property type="entry name" value="PRK03635.1"/>
    <property type="match status" value="1"/>
</dbReference>
<dbReference type="STRING" id="158190.SpiGrapes_2908"/>
<dbReference type="SUPFAM" id="SSF53850">
    <property type="entry name" value="Periplasmic binding protein-like II"/>
    <property type="match status" value="1"/>
</dbReference>
<dbReference type="HOGENOM" id="CLU_063829_0_0_12"/>
<evidence type="ECO:0000313" key="6">
    <source>
        <dbReference type="EMBL" id="AEV30658.1"/>
    </source>
</evidence>
<dbReference type="GO" id="GO:0003677">
    <property type="term" value="F:DNA binding"/>
    <property type="evidence" value="ECO:0007669"/>
    <property type="project" value="UniProtKB-KW"/>
</dbReference>
<keyword evidence="2" id="KW-0805">Transcription regulation</keyword>
<dbReference type="EMBL" id="CP003155">
    <property type="protein sequence ID" value="AEV30658.1"/>
    <property type="molecule type" value="Genomic_DNA"/>
</dbReference>
<accession>G8QX73</accession>
<protein>
    <submittedName>
        <fullName evidence="6">Transcriptional regulator, ArgP family</fullName>
    </submittedName>
</protein>
<dbReference type="InterPro" id="IPR050176">
    <property type="entry name" value="LTTR"/>
</dbReference>
<dbReference type="PANTHER" id="PTHR30579">
    <property type="entry name" value="TRANSCRIPTIONAL REGULATOR"/>
    <property type="match status" value="1"/>
</dbReference>
<keyword evidence="4" id="KW-0804">Transcription</keyword>
<dbReference type="KEGG" id="sgp:SpiGrapes_2908"/>
<dbReference type="PANTHER" id="PTHR30579:SF2">
    <property type="entry name" value="HTH-TYPE TRANSCRIPTIONAL REGULATOR ARGP"/>
    <property type="match status" value="1"/>
</dbReference>
<dbReference type="Gene3D" id="3.40.190.290">
    <property type="match status" value="1"/>
</dbReference>
<evidence type="ECO:0000256" key="4">
    <source>
        <dbReference type="ARBA" id="ARBA00023163"/>
    </source>
</evidence>
<comment type="similarity">
    <text evidence="1">Belongs to the LysR transcriptional regulatory family.</text>
</comment>
<evidence type="ECO:0000256" key="2">
    <source>
        <dbReference type="ARBA" id="ARBA00023015"/>
    </source>
</evidence>
<evidence type="ECO:0000256" key="1">
    <source>
        <dbReference type="ARBA" id="ARBA00009437"/>
    </source>
</evidence>
<dbReference type="RefSeq" id="WP_014271497.1">
    <property type="nucleotide sequence ID" value="NC_016633.1"/>
</dbReference>
<gene>
    <name evidence="6" type="ordered locus">SpiGrapes_2908</name>
</gene>
<name>G8QX73_SPHPG</name>
<dbReference type="InterPro" id="IPR017685">
    <property type="entry name" value="ArgP"/>
</dbReference>
<keyword evidence="3" id="KW-0238">DNA-binding</keyword>
<dbReference type="Proteomes" id="UP000005632">
    <property type="component" value="Chromosome"/>
</dbReference>
<dbReference type="PRINTS" id="PR00039">
    <property type="entry name" value="HTHLYSR"/>
</dbReference>
<dbReference type="PROSITE" id="PS50931">
    <property type="entry name" value="HTH_LYSR"/>
    <property type="match status" value="1"/>
</dbReference>
<dbReference type="InterPro" id="IPR000847">
    <property type="entry name" value="LysR_HTH_N"/>
</dbReference>
<keyword evidence="7" id="KW-1185">Reference proteome</keyword>
<sequence>MLEYRNLEALAAVIEEQGFEKAGEALHITQSAVTQRIRQLEELSGQVLVLRTHPPTLSDAGRIILEHFKKVRILEQEFLQRSNLASAGQKPVLALAVNADSLATWFSSVASLYFSRSSGYLDIRCTDQDVTHILMTSGQVMGCVSSLKDPFRGCKTDFLGKMEYRFVSTRQFAQTNFPQGIDGTTFSNAPKLNYNKDDQLLLRWASQFFENAHPFQNSHFVPSSEQFPVLIQQGSVCAMLPDHQYNQYKDLYDLVDLSMGKPVSLPLYWHRWNIPSEELDVLTGIIKEVASDKFFSLQIHTSSVH</sequence>